<reference evidence="1 2" key="1">
    <citation type="journal article" date="2016" name="Genome Announc.">
        <title>Draft Genome Sequences of Five Rapidly Growing Mycobacterium Species, M. thermoresistibile, M. fortuitum subsp. acetamidolyticum, M. canariasense, M. brisbanense, and M. novocastrense.</title>
        <authorList>
            <person name="Katahira K."/>
            <person name="Ogura Y."/>
            <person name="Gotoh Y."/>
            <person name="Hayashi T."/>
        </authorList>
    </citation>
    <scope>NUCLEOTIDE SEQUENCE [LARGE SCALE GENOMIC DNA]</scope>
    <source>
        <strain evidence="1 2">JCM6362</strain>
    </source>
</reference>
<evidence type="ECO:0000313" key="2">
    <source>
        <dbReference type="Proteomes" id="UP000069654"/>
    </source>
</evidence>
<evidence type="ECO:0000313" key="1">
    <source>
        <dbReference type="EMBL" id="GAT16052.1"/>
    </source>
</evidence>
<comment type="caution">
    <text evidence="1">The sequence shown here is derived from an EMBL/GenBank/DDBJ whole genome shotgun (WGS) entry which is preliminary data.</text>
</comment>
<gene>
    <name evidence="1" type="ORF">RMCT_3021</name>
</gene>
<proteinExistence type="predicted"/>
<organism evidence="1 2">
    <name type="scientific">Mycolicibacterium thermoresistibile</name>
    <name type="common">Mycobacterium thermoresistibile</name>
    <dbReference type="NCBI Taxonomy" id="1797"/>
    <lineage>
        <taxon>Bacteria</taxon>
        <taxon>Bacillati</taxon>
        <taxon>Actinomycetota</taxon>
        <taxon>Actinomycetes</taxon>
        <taxon>Mycobacteriales</taxon>
        <taxon>Mycobacteriaceae</taxon>
        <taxon>Mycolicibacterium</taxon>
    </lineage>
</organism>
<dbReference type="AlphaFoldDB" id="A0A100XGG4"/>
<dbReference type="Proteomes" id="UP000069654">
    <property type="component" value="Unassembled WGS sequence"/>
</dbReference>
<dbReference type="STRING" id="1797.RMCT_3021"/>
<name>A0A100XGG4_MYCTH</name>
<sequence>MTGPTELFSTATLTTADREWIAAQVATAPRFTTDQRDRLAELLRPVRQGIAG</sequence>
<dbReference type="RefSeq" id="WP_003923646.1">
    <property type="nucleotide sequence ID" value="NZ_BCTB01000028.1"/>
</dbReference>
<accession>A0A100XGG4</accession>
<dbReference type="EMBL" id="BCTB01000028">
    <property type="protein sequence ID" value="GAT16052.1"/>
    <property type="molecule type" value="Genomic_DNA"/>
</dbReference>
<reference evidence="2" key="2">
    <citation type="submission" date="2016-02" db="EMBL/GenBank/DDBJ databases">
        <title>Draft genome sequence of five rapidly growing Mycobacterium species.</title>
        <authorList>
            <person name="Katahira K."/>
            <person name="Gotou Y."/>
            <person name="Iida K."/>
            <person name="Ogura Y."/>
            <person name="Hayashi T."/>
        </authorList>
    </citation>
    <scope>NUCLEOTIDE SEQUENCE [LARGE SCALE GENOMIC DNA]</scope>
    <source>
        <strain evidence="2">JCM6362</strain>
    </source>
</reference>
<protein>
    <submittedName>
        <fullName evidence="1">Uncharacterized protein</fullName>
    </submittedName>
</protein>